<evidence type="ECO:0000256" key="1">
    <source>
        <dbReference type="SAM" id="SignalP"/>
    </source>
</evidence>
<dbReference type="OrthoDB" id="6625590at2"/>
<dbReference type="KEGG" id="nba:CUN60_06975"/>
<reference evidence="3" key="1">
    <citation type="submission" date="2017-11" db="EMBL/GenBank/DDBJ databases">
        <authorList>
            <person name="Chan K.G."/>
            <person name="Lee L.S."/>
        </authorList>
    </citation>
    <scope>NUCLEOTIDE SEQUENCE [LARGE SCALE GENOMIC DNA]</scope>
    <source>
        <strain evidence="3">DSM 100970</strain>
    </source>
</reference>
<gene>
    <name evidence="2" type="ORF">CUN60_06975</name>
</gene>
<feature type="signal peptide" evidence="1">
    <location>
        <begin position="1"/>
        <end position="24"/>
    </location>
</feature>
<sequence length="214" mass="24562">MNRLSLLLLSICVSINLSTINVYAENLGQIGKTYPIEEPNLIDHIKSQASRAVANGSWKKMQQKIIKQTEQKIDYPPVILASKTIESSVRYYDPSIKINQDIINPFDHTILAHKGEVVNPSDYMPFNNELIFIDGRDPEQVSYALMESKRSPFRTSIVLTAATKFRELLAQKKHVFYYDQNGKLVSQFGIKHVPTIIYQDNIQPRKLRIEEVKL</sequence>
<protein>
    <submittedName>
        <fullName evidence="2">Uncharacterized protein</fullName>
    </submittedName>
</protein>
<dbReference type="AlphaFoldDB" id="A0A2I7N6I0"/>
<feature type="chain" id="PRO_5014475762" evidence="1">
    <location>
        <begin position="25"/>
        <end position="214"/>
    </location>
</feature>
<keyword evidence="3" id="KW-1185">Reference proteome</keyword>
<name>A0A2I7N6I0_9NEIS</name>
<proteinExistence type="predicted"/>
<dbReference type="RefSeq" id="WP_102951347.1">
    <property type="nucleotide sequence ID" value="NZ_CP024847.1"/>
</dbReference>
<dbReference type="Proteomes" id="UP000236655">
    <property type="component" value="Chromosome"/>
</dbReference>
<evidence type="ECO:0000313" key="2">
    <source>
        <dbReference type="EMBL" id="AUR52051.1"/>
    </source>
</evidence>
<evidence type="ECO:0000313" key="3">
    <source>
        <dbReference type="Proteomes" id="UP000236655"/>
    </source>
</evidence>
<accession>A0A2I7N6I0</accession>
<organism evidence="2 3">
    <name type="scientific">Aquella oligotrophica</name>
    <dbReference type="NCBI Taxonomy" id="2067065"/>
    <lineage>
        <taxon>Bacteria</taxon>
        <taxon>Pseudomonadati</taxon>
        <taxon>Pseudomonadota</taxon>
        <taxon>Betaproteobacteria</taxon>
        <taxon>Neisseriales</taxon>
        <taxon>Neisseriaceae</taxon>
        <taxon>Aquella</taxon>
    </lineage>
</organism>
<keyword evidence="1" id="KW-0732">Signal</keyword>
<dbReference type="EMBL" id="CP024847">
    <property type="protein sequence ID" value="AUR52051.1"/>
    <property type="molecule type" value="Genomic_DNA"/>
</dbReference>